<feature type="non-terminal residue" evidence="1">
    <location>
        <position position="101"/>
    </location>
</feature>
<organism evidence="1 2">
    <name type="scientific">Porites evermanni</name>
    <dbReference type="NCBI Taxonomy" id="104178"/>
    <lineage>
        <taxon>Eukaryota</taxon>
        <taxon>Metazoa</taxon>
        <taxon>Cnidaria</taxon>
        <taxon>Anthozoa</taxon>
        <taxon>Hexacorallia</taxon>
        <taxon>Scleractinia</taxon>
        <taxon>Fungiina</taxon>
        <taxon>Poritidae</taxon>
        <taxon>Porites</taxon>
    </lineage>
</organism>
<dbReference type="EMBL" id="CALNXI010000040">
    <property type="protein sequence ID" value="CAH3016365.1"/>
    <property type="molecule type" value="Genomic_DNA"/>
</dbReference>
<sequence>LTFSNYDVRSSVLLDELGWERLEYARLKQLAVTMYKIHNNLSPSYLRRIFTNTSNVHSHNLRNSELNYYVPRPKTESAKRSLHYRGSVLWNKIPSEIRKLP</sequence>
<evidence type="ECO:0000313" key="1">
    <source>
        <dbReference type="EMBL" id="CAH3016365.1"/>
    </source>
</evidence>
<proteinExistence type="predicted"/>
<keyword evidence="2" id="KW-1185">Reference proteome</keyword>
<evidence type="ECO:0000313" key="2">
    <source>
        <dbReference type="Proteomes" id="UP001159427"/>
    </source>
</evidence>
<name>A0ABN8LQL3_9CNID</name>
<accession>A0ABN8LQL3</accession>
<protein>
    <submittedName>
        <fullName evidence="1">Uncharacterized protein</fullName>
    </submittedName>
</protein>
<feature type="non-terminal residue" evidence="1">
    <location>
        <position position="1"/>
    </location>
</feature>
<comment type="caution">
    <text evidence="1">The sequence shown here is derived from an EMBL/GenBank/DDBJ whole genome shotgun (WGS) entry which is preliminary data.</text>
</comment>
<gene>
    <name evidence="1" type="ORF">PEVE_00028809</name>
</gene>
<reference evidence="1 2" key="1">
    <citation type="submission" date="2022-05" db="EMBL/GenBank/DDBJ databases">
        <authorList>
            <consortium name="Genoscope - CEA"/>
            <person name="William W."/>
        </authorList>
    </citation>
    <scope>NUCLEOTIDE SEQUENCE [LARGE SCALE GENOMIC DNA]</scope>
</reference>
<dbReference type="Proteomes" id="UP001159427">
    <property type="component" value="Unassembled WGS sequence"/>
</dbReference>